<protein>
    <submittedName>
        <fullName evidence="1">Uncharacterized protein</fullName>
    </submittedName>
</protein>
<sequence length="47" mass="5648">MCHYKSNVHWCSHTAQTTNNMQPKHPFNAIPKKNIMRTSKLVMLWHR</sequence>
<name>A0A2P2IQG2_RHIMU</name>
<reference evidence="1" key="1">
    <citation type="submission" date="2018-02" db="EMBL/GenBank/DDBJ databases">
        <title>Rhizophora mucronata_Transcriptome.</title>
        <authorList>
            <person name="Meera S.P."/>
            <person name="Sreeshan A."/>
            <person name="Augustine A."/>
        </authorList>
    </citation>
    <scope>NUCLEOTIDE SEQUENCE</scope>
    <source>
        <tissue evidence="1">Leaf</tissue>
    </source>
</reference>
<accession>A0A2P2IQG2</accession>
<dbReference type="EMBL" id="GGEC01002963">
    <property type="protein sequence ID" value="MBW83446.1"/>
    <property type="molecule type" value="Transcribed_RNA"/>
</dbReference>
<organism evidence="1">
    <name type="scientific">Rhizophora mucronata</name>
    <name type="common">Asiatic mangrove</name>
    <dbReference type="NCBI Taxonomy" id="61149"/>
    <lineage>
        <taxon>Eukaryota</taxon>
        <taxon>Viridiplantae</taxon>
        <taxon>Streptophyta</taxon>
        <taxon>Embryophyta</taxon>
        <taxon>Tracheophyta</taxon>
        <taxon>Spermatophyta</taxon>
        <taxon>Magnoliopsida</taxon>
        <taxon>eudicotyledons</taxon>
        <taxon>Gunneridae</taxon>
        <taxon>Pentapetalae</taxon>
        <taxon>rosids</taxon>
        <taxon>fabids</taxon>
        <taxon>Malpighiales</taxon>
        <taxon>Rhizophoraceae</taxon>
        <taxon>Rhizophora</taxon>
    </lineage>
</organism>
<evidence type="ECO:0000313" key="1">
    <source>
        <dbReference type="EMBL" id="MBW83446.1"/>
    </source>
</evidence>
<dbReference type="AlphaFoldDB" id="A0A2P2IQG2"/>
<proteinExistence type="predicted"/>